<name>A0A0K9PIN1_ZOSMR</name>
<organism evidence="2 3">
    <name type="scientific">Zostera marina</name>
    <name type="common">Eelgrass</name>
    <dbReference type="NCBI Taxonomy" id="29655"/>
    <lineage>
        <taxon>Eukaryota</taxon>
        <taxon>Viridiplantae</taxon>
        <taxon>Streptophyta</taxon>
        <taxon>Embryophyta</taxon>
        <taxon>Tracheophyta</taxon>
        <taxon>Spermatophyta</taxon>
        <taxon>Magnoliopsida</taxon>
        <taxon>Liliopsida</taxon>
        <taxon>Zosteraceae</taxon>
        <taxon>Zostera</taxon>
    </lineage>
</organism>
<proteinExistence type="predicted"/>
<reference evidence="3" key="1">
    <citation type="journal article" date="2016" name="Nature">
        <title>The genome of the seagrass Zostera marina reveals angiosperm adaptation to the sea.</title>
        <authorList>
            <person name="Olsen J.L."/>
            <person name="Rouze P."/>
            <person name="Verhelst B."/>
            <person name="Lin Y.-C."/>
            <person name="Bayer T."/>
            <person name="Collen J."/>
            <person name="Dattolo E."/>
            <person name="De Paoli E."/>
            <person name="Dittami S."/>
            <person name="Maumus F."/>
            <person name="Michel G."/>
            <person name="Kersting A."/>
            <person name="Lauritano C."/>
            <person name="Lohaus R."/>
            <person name="Toepel M."/>
            <person name="Tonon T."/>
            <person name="Vanneste K."/>
            <person name="Amirebrahimi M."/>
            <person name="Brakel J."/>
            <person name="Bostroem C."/>
            <person name="Chovatia M."/>
            <person name="Grimwood J."/>
            <person name="Jenkins J.W."/>
            <person name="Jueterbock A."/>
            <person name="Mraz A."/>
            <person name="Stam W.T."/>
            <person name="Tice H."/>
            <person name="Bornberg-Bauer E."/>
            <person name="Green P.J."/>
            <person name="Pearson G.A."/>
            <person name="Procaccini G."/>
            <person name="Duarte C.M."/>
            <person name="Schmutz J."/>
            <person name="Reusch T.B.H."/>
            <person name="Van de Peer Y."/>
        </authorList>
    </citation>
    <scope>NUCLEOTIDE SEQUENCE [LARGE SCALE GENOMIC DNA]</scope>
    <source>
        <strain evidence="3">cv. Finnish</strain>
    </source>
</reference>
<keyword evidence="1" id="KW-0812">Transmembrane</keyword>
<dbReference type="EMBL" id="LFYR01000864">
    <property type="protein sequence ID" value="KMZ68087.1"/>
    <property type="molecule type" value="Genomic_DNA"/>
</dbReference>
<evidence type="ECO:0000313" key="3">
    <source>
        <dbReference type="Proteomes" id="UP000036987"/>
    </source>
</evidence>
<dbReference type="PANTHER" id="PTHR33168">
    <property type="entry name" value="STRESS INDUCED PROTEIN-RELATED"/>
    <property type="match status" value="1"/>
</dbReference>
<gene>
    <name evidence="2" type="ORF">ZOSMA_24G01100</name>
</gene>
<keyword evidence="1" id="KW-0472">Membrane</keyword>
<feature type="transmembrane region" description="Helical" evidence="1">
    <location>
        <begin position="35"/>
        <end position="54"/>
    </location>
</feature>
<dbReference type="OrthoDB" id="1091833at2759"/>
<accession>A0A0K9PIN1</accession>
<dbReference type="Proteomes" id="UP000036987">
    <property type="component" value="Unassembled WGS sequence"/>
</dbReference>
<comment type="caution">
    <text evidence="2">The sequence shown here is derived from an EMBL/GenBank/DDBJ whole genome shotgun (WGS) entry which is preliminary data.</text>
</comment>
<sequence>MTTNVVGKKFEQLMSYVHVYVDRITTVQSSTDLTHLMHVCLSIIAFIPIFGHYVQVHTYQVNRKTAITNTYLSIRSQVLTPQSSRSHSSHHYKYKSETEVQSRSWEKKLNMPQMCLFWWPKQVCSSEDCSSTAGSGGGHCRLVRKFKKLFSSKKVRAPTTFCCQYDPLSYAKNFDRSSDLYQHEEDGDKDWEQFYYTRFSSRFVSNACAPVID</sequence>
<evidence type="ECO:0000313" key="2">
    <source>
        <dbReference type="EMBL" id="KMZ68087.1"/>
    </source>
</evidence>
<protein>
    <submittedName>
        <fullName evidence="2">Uncharacterized protein</fullName>
    </submittedName>
</protein>
<evidence type="ECO:0000256" key="1">
    <source>
        <dbReference type="SAM" id="Phobius"/>
    </source>
</evidence>
<dbReference type="AlphaFoldDB" id="A0A0K9PIN1"/>
<keyword evidence="1" id="KW-1133">Transmembrane helix</keyword>
<keyword evidence="3" id="KW-1185">Reference proteome</keyword>